<dbReference type="EMBL" id="NISJ01000015">
    <property type="protein sequence ID" value="OWQ91702.1"/>
    <property type="molecule type" value="Genomic_DNA"/>
</dbReference>
<accession>A0A246JGG9</accession>
<keyword evidence="2" id="KW-1185">Reference proteome</keyword>
<dbReference type="InterPro" id="IPR014942">
    <property type="entry name" value="AbiEii"/>
</dbReference>
<evidence type="ECO:0000313" key="1">
    <source>
        <dbReference type="EMBL" id="OWQ91702.1"/>
    </source>
</evidence>
<organism evidence="1 2">
    <name type="scientific">Sphingopyxis witflariensis</name>
    <dbReference type="NCBI Taxonomy" id="173675"/>
    <lineage>
        <taxon>Bacteria</taxon>
        <taxon>Pseudomonadati</taxon>
        <taxon>Pseudomonadota</taxon>
        <taxon>Alphaproteobacteria</taxon>
        <taxon>Sphingomonadales</taxon>
        <taxon>Sphingomonadaceae</taxon>
        <taxon>Sphingopyxis</taxon>
    </lineage>
</organism>
<proteinExistence type="predicted"/>
<protein>
    <recommendedName>
        <fullName evidence="3">Nucleotidyl transferase AbiEii/AbiGii toxin family protein</fullName>
    </recommendedName>
</protein>
<dbReference type="Gene3D" id="3.10.450.620">
    <property type="entry name" value="JHP933, nucleotidyltransferase-like core domain"/>
    <property type="match status" value="1"/>
</dbReference>
<dbReference type="AlphaFoldDB" id="A0A246JGG9"/>
<comment type="caution">
    <text evidence="1">The sequence shown here is derived from an EMBL/GenBank/DDBJ whole genome shotgun (WGS) entry which is preliminary data.</text>
</comment>
<dbReference type="Pfam" id="PF08843">
    <property type="entry name" value="AbiEii"/>
    <property type="match status" value="1"/>
</dbReference>
<name>A0A246JGG9_9SPHN</name>
<reference evidence="1 2" key="1">
    <citation type="journal article" date="2002" name="Int. J. Syst. Evol. Microbiol.">
        <title>Sphingopyxis witflariensis sp. nov., isolated from activated sludge.</title>
        <authorList>
            <person name="Kampfer P."/>
            <person name="Witzenberger R."/>
            <person name="Denner E.B."/>
            <person name="Busse H.J."/>
            <person name="Neef A."/>
        </authorList>
    </citation>
    <scope>NUCLEOTIDE SEQUENCE [LARGE SCALE GENOMIC DNA]</scope>
    <source>
        <strain evidence="1 2">DSM 14551</strain>
    </source>
</reference>
<dbReference type="RefSeq" id="WP_088474356.1">
    <property type="nucleotide sequence ID" value="NZ_NISJ01000015.1"/>
</dbReference>
<gene>
    <name evidence="1" type="ORF">CDQ91_19365</name>
</gene>
<evidence type="ECO:0008006" key="3">
    <source>
        <dbReference type="Google" id="ProtNLM"/>
    </source>
</evidence>
<dbReference type="OrthoDB" id="9780929at2"/>
<evidence type="ECO:0000313" key="2">
    <source>
        <dbReference type="Proteomes" id="UP000197097"/>
    </source>
</evidence>
<dbReference type="Proteomes" id="UP000197097">
    <property type="component" value="Unassembled WGS sequence"/>
</dbReference>
<sequence length="347" mass="37905">MSDAFLDLPASERGEALSFAASESGRPPHLLEKDVMVVWALSVLGSSGFDPYLVFKGGTSLSKAYGAIDRFSEDIDLTYDIREIAPDLVAKTKDGWPESNSQQKSWTKDIRTRLDRWVSEEVAPIFRSAIETAKLDAKVEAPGGGVLLIEYAALTTGTGYVRPRVLLEFGARATGEPAERRTIICDAATYLPQLAFPAAEPRVMLATRTFWEKATAIHVFCRQGRFRGGDRFARHWYDLVRLDDVGIADEAIGDTKLARDVAHHKQLFFAEKGEEGEAIEYTQVVSGGLMLAPEGTAREALGDDYAQMVADGLILGEAPTFDALMDRCAAIAEKANATVPHFANDQG</sequence>